<dbReference type="SMART" id="SM00220">
    <property type="entry name" value="S_TKc"/>
    <property type="match status" value="1"/>
</dbReference>
<evidence type="ECO:0000313" key="9">
    <source>
        <dbReference type="EMBL" id="GAT53978.1"/>
    </source>
</evidence>
<dbReference type="InterPro" id="IPR001245">
    <property type="entry name" value="Ser-Thr/Tyr_kinase_cat_dom"/>
</dbReference>
<keyword evidence="9" id="KW-0808">Transferase</keyword>
<evidence type="ECO:0000259" key="8">
    <source>
        <dbReference type="PROSITE" id="PS50011"/>
    </source>
</evidence>
<dbReference type="InterPro" id="IPR008271">
    <property type="entry name" value="Ser/Thr_kinase_AS"/>
</dbReference>
<evidence type="ECO:0000256" key="5">
    <source>
        <dbReference type="ARBA" id="ARBA00022989"/>
    </source>
</evidence>
<reference evidence="9" key="1">
    <citation type="submission" date="2014-09" db="EMBL/GenBank/DDBJ databases">
        <title>Genome sequence of the luminous mushroom Mycena chlorophos for searching fungal bioluminescence genes.</title>
        <authorList>
            <person name="Tanaka Y."/>
            <person name="Kasuga D."/>
            <person name="Oba Y."/>
            <person name="Hase S."/>
            <person name="Sato K."/>
            <person name="Oba Y."/>
            <person name="Sakakibara Y."/>
        </authorList>
    </citation>
    <scope>NUCLEOTIDE SEQUENCE</scope>
</reference>
<dbReference type="PANTHER" id="PTHR44329">
    <property type="entry name" value="SERINE/THREONINE-PROTEIN KINASE TNNI3K-RELATED"/>
    <property type="match status" value="1"/>
</dbReference>
<dbReference type="InterPro" id="IPR035952">
    <property type="entry name" value="Rhomboid-like_sf"/>
</dbReference>
<protein>
    <submittedName>
        <fullName evidence="9">TKL/TKL-ccin protein kinase</fullName>
    </submittedName>
</protein>
<evidence type="ECO:0000256" key="7">
    <source>
        <dbReference type="SAM" id="Phobius"/>
    </source>
</evidence>
<dbReference type="PROSITE" id="PS00108">
    <property type="entry name" value="PROTEIN_KINASE_ST"/>
    <property type="match status" value="1"/>
</dbReference>
<dbReference type="InterPro" id="IPR051681">
    <property type="entry name" value="Ser/Thr_Kinases-Pseudokinases"/>
</dbReference>
<accession>A0ABQ0LSC6</accession>
<dbReference type="Gene3D" id="1.20.930.20">
    <property type="entry name" value="Adaptor protein Cbl, N-terminal domain"/>
    <property type="match status" value="1"/>
</dbReference>
<keyword evidence="3" id="KW-0547">Nucleotide-binding</keyword>
<feature type="transmembrane region" description="Helical" evidence="7">
    <location>
        <begin position="40"/>
        <end position="61"/>
    </location>
</feature>
<dbReference type="CDD" id="cd21037">
    <property type="entry name" value="MLKL_NTD"/>
    <property type="match status" value="1"/>
</dbReference>
<dbReference type="Pfam" id="PF01694">
    <property type="entry name" value="Rhomboid"/>
    <property type="match status" value="1"/>
</dbReference>
<dbReference type="InterPro" id="IPR011009">
    <property type="entry name" value="Kinase-like_dom_sf"/>
</dbReference>
<comment type="subcellular location">
    <subcellularLocation>
        <location evidence="1">Membrane</location>
        <topology evidence="1">Multi-pass membrane protein</topology>
    </subcellularLocation>
</comment>
<organism evidence="9 10">
    <name type="scientific">Mycena chlorophos</name>
    <name type="common">Agaric fungus</name>
    <name type="synonym">Agaricus chlorophos</name>
    <dbReference type="NCBI Taxonomy" id="658473"/>
    <lineage>
        <taxon>Eukaryota</taxon>
        <taxon>Fungi</taxon>
        <taxon>Dikarya</taxon>
        <taxon>Basidiomycota</taxon>
        <taxon>Agaricomycotina</taxon>
        <taxon>Agaricomycetes</taxon>
        <taxon>Agaricomycetidae</taxon>
        <taxon>Agaricales</taxon>
        <taxon>Marasmiineae</taxon>
        <taxon>Mycenaceae</taxon>
        <taxon>Mycena</taxon>
    </lineage>
</organism>
<feature type="domain" description="Protein kinase" evidence="8">
    <location>
        <begin position="430"/>
        <end position="708"/>
    </location>
</feature>
<keyword evidence="4" id="KW-0067">ATP-binding</keyword>
<dbReference type="InterPro" id="IPR000719">
    <property type="entry name" value="Prot_kinase_dom"/>
</dbReference>
<keyword evidence="10" id="KW-1185">Reference proteome</keyword>
<keyword evidence="2 7" id="KW-0812">Transmembrane</keyword>
<dbReference type="Pfam" id="PF07714">
    <property type="entry name" value="PK_Tyr_Ser-Thr"/>
    <property type="match status" value="1"/>
</dbReference>
<keyword evidence="5 7" id="KW-1133">Transmembrane helix</keyword>
<dbReference type="GO" id="GO:0016301">
    <property type="term" value="F:kinase activity"/>
    <property type="evidence" value="ECO:0007669"/>
    <property type="project" value="UniProtKB-KW"/>
</dbReference>
<dbReference type="Proteomes" id="UP000815677">
    <property type="component" value="Unassembled WGS sequence"/>
</dbReference>
<gene>
    <name evidence="9" type="ORF">MCHLO_10865</name>
</gene>
<evidence type="ECO:0000313" key="10">
    <source>
        <dbReference type="Proteomes" id="UP000815677"/>
    </source>
</evidence>
<proteinExistence type="predicted"/>
<dbReference type="PROSITE" id="PS50011">
    <property type="entry name" value="PROTEIN_KINASE_DOM"/>
    <property type="match status" value="1"/>
</dbReference>
<evidence type="ECO:0000256" key="6">
    <source>
        <dbReference type="ARBA" id="ARBA00023136"/>
    </source>
</evidence>
<evidence type="ECO:0000256" key="1">
    <source>
        <dbReference type="ARBA" id="ARBA00004141"/>
    </source>
</evidence>
<dbReference type="SUPFAM" id="SSF144091">
    <property type="entry name" value="Rhomboid-like"/>
    <property type="match status" value="1"/>
</dbReference>
<dbReference type="EMBL" id="DF848493">
    <property type="protein sequence ID" value="GAT53978.1"/>
    <property type="molecule type" value="Genomic_DNA"/>
</dbReference>
<evidence type="ECO:0000256" key="4">
    <source>
        <dbReference type="ARBA" id="ARBA00022840"/>
    </source>
</evidence>
<dbReference type="InterPro" id="IPR059179">
    <property type="entry name" value="MLKL-like_MCAfunc"/>
</dbReference>
<dbReference type="Gene3D" id="1.20.1540.10">
    <property type="entry name" value="Rhomboid-like"/>
    <property type="match status" value="1"/>
</dbReference>
<sequence length="708" mass="79168">MEPYLAFHGGRARNSFWKNLQAGRVWTLVTSMFTHSNSDISHILFNGFTFYFMAPMTLNILGSKQFLLLYIGGGIAADLTAMAYKRIFQNGRDPYTVGASAAIYSMLSFLACAAPRMQLLLYGIVPVPIWLVVSGSFAYESYRTAKETGGTTDTLGHIGGIISGPRDLYSINADQSVAHRRVQIACKVSTAPHLSPPTMSSGAARKSSAIVALSLGKSVAQVAIQFAPVPALGPVAGAICILMELCVNVTQNRHSAHQLEERCHRLALVVYDKAMLKEDVTTNVEDVLRCLEQIKVRMQHWTTFGNVKAFLRQQEIAKDIEYCHGLLSDCFASFQLKSQMETQDWQSQLTLNNEQDHRELVEYLTNIQNSQTLIQEMVHSQREDTQNLMLMMQRLMAENIRTAERQHNGLSSNLYDIQTHSQELLPDFHLRRGEVIRIGQFPISGTTAMDIYEGLYLQREKVAIKVVRAVNSDESSLRRFEREVAIWKEVWKRDGGRHVLPFYGFSQNDGPFPYMVSPWMPNGTALTYVKQKDATIDYIRLITGIAQGIQVLHSMSPPVVHGDVKGSNIVVDSFGNPLLADFGLSRIVEDITGIPFSQSRGVSDSYRWFAPEVCIGQGALSLSSDIYAYGMTVLELFTHLQPFNEIKHTTEVVIRSSQGKQPTRPTDPRVLARGLDDNVWVLLQQCWANPPSERPTIGQVLAALQSRN</sequence>
<evidence type="ECO:0000256" key="3">
    <source>
        <dbReference type="ARBA" id="ARBA00022741"/>
    </source>
</evidence>
<name>A0ABQ0LSC6_MYCCL</name>
<feature type="transmembrane region" description="Helical" evidence="7">
    <location>
        <begin position="68"/>
        <end position="88"/>
    </location>
</feature>
<dbReference type="InterPro" id="IPR036537">
    <property type="entry name" value="Adaptor_Cbl_N_dom_sf"/>
</dbReference>
<dbReference type="SUPFAM" id="SSF56112">
    <property type="entry name" value="Protein kinase-like (PK-like)"/>
    <property type="match status" value="1"/>
</dbReference>
<dbReference type="PANTHER" id="PTHR44329:SF298">
    <property type="entry name" value="MIXED LINEAGE KINASE DOMAIN-LIKE PROTEIN"/>
    <property type="match status" value="1"/>
</dbReference>
<feature type="transmembrane region" description="Helical" evidence="7">
    <location>
        <begin position="119"/>
        <end position="139"/>
    </location>
</feature>
<keyword evidence="9" id="KW-0418">Kinase</keyword>
<feature type="transmembrane region" description="Helical" evidence="7">
    <location>
        <begin position="94"/>
        <end position="112"/>
    </location>
</feature>
<evidence type="ECO:0000256" key="2">
    <source>
        <dbReference type="ARBA" id="ARBA00022692"/>
    </source>
</evidence>
<keyword evidence="6 7" id="KW-0472">Membrane</keyword>
<dbReference type="InterPro" id="IPR022764">
    <property type="entry name" value="Peptidase_S54_rhomboid_dom"/>
</dbReference>
<dbReference type="Gene3D" id="1.10.510.10">
    <property type="entry name" value="Transferase(Phosphotransferase) domain 1"/>
    <property type="match status" value="1"/>
</dbReference>